<organism evidence="2 3">
    <name type="scientific">Paractinoplanes bogorensis</name>
    <dbReference type="NCBI Taxonomy" id="1610840"/>
    <lineage>
        <taxon>Bacteria</taxon>
        <taxon>Bacillati</taxon>
        <taxon>Actinomycetota</taxon>
        <taxon>Actinomycetes</taxon>
        <taxon>Micromonosporales</taxon>
        <taxon>Micromonosporaceae</taxon>
        <taxon>Paractinoplanes</taxon>
    </lineage>
</organism>
<dbReference type="InterPro" id="IPR000863">
    <property type="entry name" value="Sulfotransferase_dom"/>
</dbReference>
<gene>
    <name evidence="2" type="ORF">KOI35_39795</name>
</gene>
<dbReference type="SUPFAM" id="SSF52540">
    <property type="entry name" value="P-loop containing nucleoside triphosphate hydrolases"/>
    <property type="match status" value="1"/>
</dbReference>
<keyword evidence="3" id="KW-1185">Reference proteome</keyword>
<dbReference type="Gene3D" id="3.40.50.300">
    <property type="entry name" value="P-loop containing nucleotide triphosphate hydrolases"/>
    <property type="match status" value="1"/>
</dbReference>
<evidence type="ECO:0000313" key="3">
    <source>
        <dbReference type="Proteomes" id="UP001519654"/>
    </source>
</evidence>
<sequence length="238" mass="26715">MLVWLASFPRSGNTFLRIVLSRLYDVPASVIYDYDGVADRLGPELIGAIDRPASLDAMRGSDQVHLIKTHRPRDADVHDDDRAICLVRDGRDALVSWARQLSEDPDRDFRTELTSLIAGTRGTRGWGVNVLSWLDPPVPHRFRLRYEDLIRDPAGAAARIVATLDLPWRLVPGATIPTFAELHATDPGFFRRGHTGTHRDELPDDLHDLFWSHPENATAMTRLGPGFCSGRDHSRRSP</sequence>
<feature type="domain" description="Sulfotransferase" evidence="1">
    <location>
        <begin position="3"/>
        <end position="167"/>
    </location>
</feature>
<evidence type="ECO:0000313" key="2">
    <source>
        <dbReference type="EMBL" id="MBU2669671.1"/>
    </source>
</evidence>
<accession>A0ABS5Z1V0</accession>
<name>A0ABS5Z1V0_9ACTN</name>
<evidence type="ECO:0000259" key="1">
    <source>
        <dbReference type="Pfam" id="PF00685"/>
    </source>
</evidence>
<protein>
    <submittedName>
        <fullName evidence="2">Sulfotransferase domain-containing protein</fullName>
    </submittedName>
</protein>
<reference evidence="2 3" key="1">
    <citation type="submission" date="2021-06" db="EMBL/GenBank/DDBJ databases">
        <title>Actinoplanes lichenicola sp. nov., and Actinoplanes ovalisporus sp. nov., isolated from lichen in Thailand.</title>
        <authorList>
            <person name="Saeng-In P."/>
            <person name="Kanchanasin P."/>
            <person name="Yuki M."/>
            <person name="Kudo T."/>
            <person name="Ohkuma M."/>
            <person name="Phongsopitanun W."/>
            <person name="Tanasupawat S."/>
        </authorList>
    </citation>
    <scope>NUCLEOTIDE SEQUENCE [LARGE SCALE GENOMIC DNA]</scope>
    <source>
        <strain evidence="2 3">NBRC 110975</strain>
    </source>
</reference>
<proteinExistence type="predicted"/>
<dbReference type="Pfam" id="PF00685">
    <property type="entry name" value="Sulfotransfer_1"/>
    <property type="match status" value="1"/>
</dbReference>
<dbReference type="RefSeq" id="WP_215794554.1">
    <property type="nucleotide sequence ID" value="NZ_JAHKKG010000015.1"/>
</dbReference>
<dbReference type="InterPro" id="IPR027417">
    <property type="entry name" value="P-loop_NTPase"/>
</dbReference>
<dbReference type="Proteomes" id="UP001519654">
    <property type="component" value="Unassembled WGS sequence"/>
</dbReference>
<dbReference type="EMBL" id="JAHKKG010000015">
    <property type="protein sequence ID" value="MBU2669671.1"/>
    <property type="molecule type" value="Genomic_DNA"/>
</dbReference>
<comment type="caution">
    <text evidence="2">The sequence shown here is derived from an EMBL/GenBank/DDBJ whole genome shotgun (WGS) entry which is preliminary data.</text>
</comment>